<sequence length="290" mass="31597">MLLMVACYATLIVGVLPLPPDADVRDLRLALISCTFLCVLMWITASVRSPRTDAVVLDKARQRERRPSRTLPILLGLAIPLASGAALVQAVGPDGEQGRWVSEVYAAGGGAYEIPIEKVLDEPDPTGVNINDVDEYAADVMVTLPFDDGARTVTVHGATTVGKPVKGDTVAVMYAPGRPTLGVRHNDNGFFSSGLALIWIWALTFFLCIFTAGVFAMSRRDRIHSVRRFRTDVHGPAALVLCMGVLFLLPGAFFHTSTWAGWLLALVAASTPWLALTWVVQRRWRTLTRT</sequence>
<dbReference type="AlphaFoldDB" id="A0A243RJN9"/>
<feature type="transmembrane region" description="Helical" evidence="1">
    <location>
        <begin position="70"/>
        <end position="92"/>
    </location>
</feature>
<comment type="caution">
    <text evidence="2">The sequence shown here is derived from an EMBL/GenBank/DDBJ whole genome shotgun (WGS) entry which is preliminary data.</text>
</comment>
<accession>A0A243RJN9</accession>
<evidence type="ECO:0000256" key="1">
    <source>
        <dbReference type="SAM" id="Phobius"/>
    </source>
</evidence>
<dbReference type="Proteomes" id="UP000195105">
    <property type="component" value="Unassembled WGS sequence"/>
</dbReference>
<evidence type="ECO:0000313" key="2">
    <source>
        <dbReference type="EMBL" id="OUC95106.1"/>
    </source>
</evidence>
<name>A0A243RJN9_9ACTN</name>
<feature type="transmembrane region" description="Helical" evidence="1">
    <location>
        <begin position="196"/>
        <end position="216"/>
    </location>
</feature>
<keyword evidence="1" id="KW-0812">Transmembrane</keyword>
<keyword evidence="1" id="KW-1133">Transmembrane helix</keyword>
<gene>
    <name evidence="2" type="ORF">CA983_34025</name>
</gene>
<keyword evidence="3" id="KW-1185">Reference proteome</keyword>
<evidence type="ECO:0000313" key="3">
    <source>
        <dbReference type="Proteomes" id="UP000195105"/>
    </source>
</evidence>
<feature type="transmembrane region" description="Helical" evidence="1">
    <location>
        <begin position="237"/>
        <end position="254"/>
    </location>
</feature>
<proteinExistence type="predicted"/>
<protein>
    <submittedName>
        <fullName evidence="2">Uncharacterized protein</fullName>
    </submittedName>
</protein>
<dbReference type="EMBL" id="NGFN01000310">
    <property type="protein sequence ID" value="OUC95106.1"/>
    <property type="molecule type" value="Genomic_DNA"/>
</dbReference>
<organism evidence="2 3">
    <name type="scientific">Streptomyces swartbergensis</name>
    <dbReference type="NCBI Taxonomy" id="487165"/>
    <lineage>
        <taxon>Bacteria</taxon>
        <taxon>Bacillati</taxon>
        <taxon>Actinomycetota</taxon>
        <taxon>Actinomycetes</taxon>
        <taxon>Kitasatosporales</taxon>
        <taxon>Streptomycetaceae</taxon>
        <taxon>Streptomyces</taxon>
    </lineage>
</organism>
<feature type="transmembrane region" description="Helical" evidence="1">
    <location>
        <begin position="260"/>
        <end position="280"/>
    </location>
</feature>
<reference evidence="2 3" key="1">
    <citation type="submission" date="2017-05" db="EMBL/GenBank/DDBJ databases">
        <title>Biotechnological potential of actinobacteria isolated from South African environments.</title>
        <authorList>
            <person name="Le Roes-Hill M."/>
            <person name="Prins A."/>
            <person name="Durrell K.A."/>
        </authorList>
    </citation>
    <scope>NUCLEOTIDE SEQUENCE [LARGE SCALE GENOMIC DNA]</scope>
    <source>
        <strain evidence="2 3">HMC13</strain>
    </source>
</reference>
<feature type="transmembrane region" description="Helical" evidence="1">
    <location>
        <begin position="27"/>
        <end position="49"/>
    </location>
</feature>
<keyword evidence="1" id="KW-0472">Membrane</keyword>